<keyword evidence="6" id="KW-1185">Reference proteome</keyword>
<gene>
    <name evidence="5" type="ORF">ACHAWO_000680</name>
</gene>
<reference evidence="5 6" key="1">
    <citation type="submission" date="2024-10" db="EMBL/GenBank/DDBJ databases">
        <title>Updated reference genomes for cyclostephanoid diatoms.</title>
        <authorList>
            <person name="Roberts W.R."/>
            <person name="Alverson A.J."/>
        </authorList>
    </citation>
    <scope>NUCLEOTIDE SEQUENCE [LARGE SCALE GENOMIC DNA]</scope>
    <source>
        <strain evidence="5 6">AJA010-31</strain>
    </source>
</reference>
<feature type="domain" description="Bromo" evidence="4">
    <location>
        <begin position="20"/>
        <end position="90"/>
    </location>
</feature>
<dbReference type="SMART" id="SM00297">
    <property type="entry name" value="BROMO"/>
    <property type="match status" value="6"/>
</dbReference>
<dbReference type="EMBL" id="JALLPJ020001223">
    <property type="protein sequence ID" value="KAL3773702.1"/>
    <property type="molecule type" value="Genomic_DNA"/>
</dbReference>
<dbReference type="Gene3D" id="1.20.920.10">
    <property type="entry name" value="Bromodomain-like"/>
    <property type="match status" value="6"/>
</dbReference>
<protein>
    <recommendedName>
        <fullName evidence="4">Bromo domain-containing protein</fullName>
    </recommendedName>
</protein>
<feature type="compositionally biased region" description="Low complexity" evidence="3">
    <location>
        <begin position="113"/>
        <end position="129"/>
    </location>
</feature>
<feature type="domain" description="Bromo" evidence="4">
    <location>
        <begin position="918"/>
        <end position="969"/>
    </location>
</feature>
<organism evidence="5 6">
    <name type="scientific">Cyclotella atomus</name>
    <dbReference type="NCBI Taxonomy" id="382360"/>
    <lineage>
        <taxon>Eukaryota</taxon>
        <taxon>Sar</taxon>
        <taxon>Stramenopiles</taxon>
        <taxon>Ochrophyta</taxon>
        <taxon>Bacillariophyta</taxon>
        <taxon>Coscinodiscophyceae</taxon>
        <taxon>Thalassiosirophycidae</taxon>
        <taxon>Stephanodiscales</taxon>
        <taxon>Stephanodiscaceae</taxon>
        <taxon>Cyclotella</taxon>
    </lineage>
</organism>
<dbReference type="PANTHER" id="PTHR22880:SF225">
    <property type="entry name" value="BROMODOMAIN-CONTAINING PROTEIN BET-1-RELATED"/>
    <property type="match status" value="1"/>
</dbReference>
<dbReference type="PRINTS" id="PR00503">
    <property type="entry name" value="BROMODOMAIN"/>
</dbReference>
<dbReference type="InterPro" id="IPR001487">
    <property type="entry name" value="Bromodomain"/>
</dbReference>
<dbReference type="InterPro" id="IPR036427">
    <property type="entry name" value="Bromodomain-like_sf"/>
</dbReference>
<feature type="compositionally biased region" description="Basic residues" evidence="3">
    <location>
        <begin position="169"/>
        <end position="181"/>
    </location>
</feature>
<evidence type="ECO:0000313" key="6">
    <source>
        <dbReference type="Proteomes" id="UP001530400"/>
    </source>
</evidence>
<feature type="region of interest" description="Disordered" evidence="3">
    <location>
        <begin position="604"/>
        <end position="674"/>
    </location>
</feature>
<feature type="domain" description="Bromo" evidence="4">
    <location>
        <begin position="514"/>
        <end position="576"/>
    </location>
</feature>
<accession>A0ABD3NCL0</accession>
<dbReference type="Pfam" id="PF00439">
    <property type="entry name" value="Bromodomain"/>
    <property type="match status" value="6"/>
</dbReference>
<name>A0ABD3NCL0_9STRA</name>
<feature type="compositionally biased region" description="Polar residues" evidence="3">
    <location>
        <begin position="191"/>
        <end position="206"/>
    </location>
</feature>
<feature type="domain" description="Bromo" evidence="4">
    <location>
        <begin position="236"/>
        <end position="307"/>
    </location>
</feature>
<feature type="compositionally biased region" description="Polar residues" evidence="3">
    <location>
        <begin position="140"/>
        <end position="150"/>
    </location>
</feature>
<dbReference type="PROSITE" id="PS00633">
    <property type="entry name" value="BROMODOMAIN_1"/>
    <property type="match status" value="1"/>
</dbReference>
<evidence type="ECO:0000256" key="2">
    <source>
        <dbReference type="PROSITE-ProRule" id="PRU00035"/>
    </source>
</evidence>
<dbReference type="Proteomes" id="UP001530400">
    <property type="component" value="Unassembled WGS sequence"/>
</dbReference>
<dbReference type="CDD" id="cd04369">
    <property type="entry name" value="Bromodomain"/>
    <property type="match status" value="4"/>
</dbReference>
<dbReference type="PROSITE" id="PS50014">
    <property type="entry name" value="BROMODOMAIN_2"/>
    <property type="match status" value="6"/>
</dbReference>
<sequence length="1190" mass="134992">MTPEDLQSCRQILSVLTSPKNDSINYLFLEPVDTSIFTDYTQYIAKPMDLSTLSSNLDSGAYATKEDFYADTNLIFENAVTFNKGRPNSGFVLIMAKKMSQLLEREKKKVLKRSSSNVSTADDASAAAAPEKKKIKLTIKRNSVSTSTAAGETKPPPPPPVEDDDKKLKASGKKLKLKLTNRGKQLPEGVQPTSTPRTYTAPSNSSTTLADFTKIAPMNNARRAQCYKILSGLKRRQAANVKEFLKPVSDAKIVKDYRAKIEFPMDLGTIGSKLDKNLYPSLAHFALDIRRVFSNCFQYNTAIKDIYRKIAMECLNTTEDLLNFFIAQRESPKSVYPTLLYCWEECLKIIHTLSDVTNPDDQYQTAYYFLQDVQYYYGGVLPEDYASKVSKPMSFATIIQKLTTGCYDTPDEFVSDCRLVVSNCKAYCNDESDESSFMVTRANRLKDAVEPLLEKLLKFDASSKGTAAKEKAFLKCMTIKRPDKKFLKEIMAELRATEYTDKQAKITEMATAHFEKPVDTTFFPDYRRYVEVPMDLETVDGRIDRDEYATPEDFEYDVSLIFKNCDKYNGAKNNIHMVTLGKYTAKVFRKLFSSKLRSLERGGSIVKHPSLPTDANRDSIGSKSVGKKRPLSPGQEEKPSKRVSIKVPSRAGSKSISSGKVAGGKKAARPSGKKITVSPSKLKIDLNAPVPMHVAIASIKESYPGRRQAKDLEGWEADCLKFLKQLQRHPWISAERPKYIFHVPVEMIFPEIREAYNAKIKNPMDLTTAESKLLSGVYVYAEEFVSDIGLIFSNALIFNKDGYEMGEPMSCAYYEASTHLLKYSRWLSLETLQAYLTDSGHSAVVDGFATEWGLTVQNREKARKEMEDIVFNEPIDKTEAGDRYSWSEAECEKLLKSLKHTSDYKHMSFYIEMQFPQDYTAYISKPIAWIYCQDKLRDRRYNSIGELVEDLRLIFANALKYNGRTKSLNPLSQTAYDSALYMSQKLEAAIDKMLLFVSDRIGREKIDMLTLHRETEARERAEEEKLKTQWEKDNPSGTGVTKIKIQRTFRKRSLVDFDFPFFDEGDDNEESHDESLQNAKAIFEQQKKEKANVKAVSMSIAVHVFESLRQRADAKAWACRMAFKLHQERKRIEDKLNAKKIDTAEEKTTTAKGDCVAVVLSADDRKQVKLSISQQITKKKAKKRSGLTSL</sequence>
<evidence type="ECO:0000259" key="4">
    <source>
        <dbReference type="PROSITE" id="PS50014"/>
    </source>
</evidence>
<dbReference type="AlphaFoldDB" id="A0ABD3NCL0"/>
<comment type="caution">
    <text evidence="5">The sequence shown here is derived from an EMBL/GenBank/DDBJ whole genome shotgun (WGS) entry which is preliminary data.</text>
</comment>
<evidence type="ECO:0000256" key="1">
    <source>
        <dbReference type="ARBA" id="ARBA00023117"/>
    </source>
</evidence>
<keyword evidence="1 2" id="KW-0103">Bromodomain</keyword>
<evidence type="ECO:0000256" key="3">
    <source>
        <dbReference type="SAM" id="MobiDB-lite"/>
    </source>
</evidence>
<dbReference type="SUPFAM" id="SSF47370">
    <property type="entry name" value="Bromodomain"/>
    <property type="match status" value="6"/>
</dbReference>
<feature type="region of interest" description="Disordered" evidence="3">
    <location>
        <begin position="108"/>
        <end position="206"/>
    </location>
</feature>
<evidence type="ECO:0000313" key="5">
    <source>
        <dbReference type="EMBL" id="KAL3773702.1"/>
    </source>
</evidence>
<feature type="domain" description="Bromo" evidence="4">
    <location>
        <begin position="733"/>
        <end position="806"/>
    </location>
</feature>
<dbReference type="InterPro" id="IPR018359">
    <property type="entry name" value="Bromodomain_CS"/>
</dbReference>
<dbReference type="PANTHER" id="PTHR22880">
    <property type="entry name" value="FALZ-RELATED BROMODOMAIN-CONTAINING PROTEINS"/>
    <property type="match status" value="1"/>
</dbReference>
<dbReference type="InterPro" id="IPR050935">
    <property type="entry name" value="Bromo_chromatin_reader"/>
</dbReference>
<proteinExistence type="predicted"/>
<feature type="domain" description="Bromo" evidence="4">
    <location>
        <begin position="361"/>
        <end position="435"/>
    </location>
</feature>